<organism evidence="2 3">
    <name type="scientific">Hyaloscypha variabilis (strain UAMH 11265 / GT02V1 / F)</name>
    <name type="common">Meliniomyces variabilis</name>
    <dbReference type="NCBI Taxonomy" id="1149755"/>
    <lineage>
        <taxon>Eukaryota</taxon>
        <taxon>Fungi</taxon>
        <taxon>Dikarya</taxon>
        <taxon>Ascomycota</taxon>
        <taxon>Pezizomycotina</taxon>
        <taxon>Leotiomycetes</taxon>
        <taxon>Helotiales</taxon>
        <taxon>Hyaloscyphaceae</taxon>
        <taxon>Hyaloscypha</taxon>
        <taxon>Hyaloscypha variabilis</taxon>
    </lineage>
</organism>
<feature type="compositionally biased region" description="Low complexity" evidence="1">
    <location>
        <begin position="288"/>
        <end position="304"/>
    </location>
</feature>
<feature type="compositionally biased region" description="Polar residues" evidence="1">
    <location>
        <begin position="221"/>
        <end position="230"/>
    </location>
</feature>
<feature type="region of interest" description="Disordered" evidence="1">
    <location>
        <begin position="209"/>
        <end position="244"/>
    </location>
</feature>
<dbReference type="EMBL" id="KZ613943">
    <property type="protein sequence ID" value="PMD42750.1"/>
    <property type="molecule type" value="Genomic_DNA"/>
</dbReference>
<evidence type="ECO:0000256" key="1">
    <source>
        <dbReference type="SAM" id="MobiDB-lite"/>
    </source>
</evidence>
<keyword evidence="3" id="KW-1185">Reference proteome</keyword>
<feature type="compositionally biased region" description="Basic and acidic residues" evidence="1">
    <location>
        <begin position="347"/>
        <end position="366"/>
    </location>
</feature>
<feature type="region of interest" description="Disordered" evidence="1">
    <location>
        <begin position="285"/>
        <end position="366"/>
    </location>
</feature>
<dbReference type="OrthoDB" id="10340402at2759"/>
<reference evidence="2 3" key="1">
    <citation type="submission" date="2016-04" db="EMBL/GenBank/DDBJ databases">
        <title>A degradative enzymes factory behind the ericoid mycorrhizal symbiosis.</title>
        <authorList>
            <consortium name="DOE Joint Genome Institute"/>
            <person name="Martino E."/>
            <person name="Morin E."/>
            <person name="Grelet G."/>
            <person name="Kuo A."/>
            <person name="Kohler A."/>
            <person name="Daghino S."/>
            <person name="Barry K."/>
            <person name="Choi C."/>
            <person name="Cichocki N."/>
            <person name="Clum A."/>
            <person name="Copeland A."/>
            <person name="Hainaut M."/>
            <person name="Haridas S."/>
            <person name="Labutti K."/>
            <person name="Lindquist E."/>
            <person name="Lipzen A."/>
            <person name="Khouja H.-R."/>
            <person name="Murat C."/>
            <person name="Ohm R."/>
            <person name="Olson A."/>
            <person name="Spatafora J."/>
            <person name="Veneault-Fourrey C."/>
            <person name="Henrissat B."/>
            <person name="Grigoriev I."/>
            <person name="Martin F."/>
            <person name="Perotto S."/>
        </authorList>
    </citation>
    <scope>NUCLEOTIDE SEQUENCE [LARGE SCALE GENOMIC DNA]</scope>
    <source>
        <strain evidence="2 3">F</strain>
    </source>
</reference>
<sequence>MTIAKRINPPGDMDIGDSQMLISTEDILRPDRDFPTNAAPNANDGLHILFAKGERCSEDSTELKSNMNIHTQINMTSAQNVLRPDQLDPLSDAASTVNDARDLNGTTSKDYNNPGAITYIGEVPMLLSKEDMIRPEDHLELARAARNALDLLNELRQAELQGHNTQGSNMDIDDVPDDDPDGGVSLVPLSPPLTYETSWGSTTGLGLGLTITTSLPPPNSPRSSHSTPKVSHSPLPTIKEEADPTLSSAMDYSFNDIDEMPPLEDTTPSLPGMWHNFTLDKPFQTRYSPSSPSLLRESFSSNSSKTETENPQKLPPRRSSLSDAQKENLSNVGDTGEIDAAYSDDETPTRDGEEAREERKEPESVRVEWSNKIWPPQNPYERALCERVCEEVALAHGFQRVYIRLAPPAPITFIFKLTKIKLTISGVTS</sequence>
<evidence type="ECO:0000313" key="2">
    <source>
        <dbReference type="EMBL" id="PMD42750.1"/>
    </source>
</evidence>
<evidence type="ECO:0000313" key="3">
    <source>
        <dbReference type="Proteomes" id="UP000235786"/>
    </source>
</evidence>
<feature type="compositionally biased region" description="Polar residues" evidence="1">
    <location>
        <begin position="319"/>
        <end position="333"/>
    </location>
</feature>
<protein>
    <submittedName>
        <fullName evidence="2">Uncharacterized protein</fullName>
    </submittedName>
</protein>
<accession>A0A2J6RW57</accession>
<name>A0A2J6RW57_HYAVF</name>
<gene>
    <name evidence="2" type="ORF">L207DRAFT_510970</name>
</gene>
<dbReference type="AlphaFoldDB" id="A0A2J6RW57"/>
<proteinExistence type="predicted"/>
<dbReference type="Proteomes" id="UP000235786">
    <property type="component" value="Unassembled WGS sequence"/>
</dbReference>